<keyword evidence="2" id="KW-1185">Reference proteome</keyword>
<accession>A0A0G4JRG4</accession>
<gene>
    <name evidence="1" type="ORF">BN1221_00929c</name>
</gene>
<dbReference type="Proteomes" id="UP000044377">
    <property type="component" value="Unassembled WGS sequence"/>
</dbReference>
<evidence type="ECO:0000313" key="2">
    <source>
        <dbReference type="Proteomes" id="UP000044377"/>
    </source>
</evidence>
<dbReference type="STRING" id="1109412.BN1221_00929c"/>
<dbReference type="EMBL" id="CGIG01000001">
    <property type="protein sequence ID" value="CPR14515.1"/>
    <property type="molecule type" value="Genomic_DNA"/>
</dbReference>
<proteinExistence type="predicted"/>
<dbReference type="AlphaFoldDB" id="A0A0G4JRG4"/>
<sequence>MILASYFGAMLFPSFMRIQYYRYILLHFAYLNCCDITDRFLN</sequence>
<name>A0A0G4JRG4_9GAMM</name>
<protein>
    <submittedName>
        <fullName evidence="1">Uncharacterized protein</fullName>
    </submittedName>
</protein>
<organism evidence="1 2">
    <name type="scientific">Brenneria goodwinii</name>
    <dbReference type="NCBI Taxonomy" id="1109412"/>
    <lineage>
        <taxon>Bacteria</taxon>
        <taxon>Pseudomonadati</taxon>
        <taxon>Pseudomonadota</taxon>
        <taxon>Gammaproteobacteria</taxon>
        <taxon>Enterobacterales</taxon>
        <taxon>Pectobacteriaceae</taxon>
        <taxon>Brenneria</taxon>
    </lineage>
</organism>
<reference evidence="2" key="1">
    <citation type="submission" date="2015-01" db="EMBL/GenBank/DDBJ databases">
        <authorList>
            <person name="Paterson Steve"/>
        </authorList>
    </citation>
    <scope>NUCLEOTIDE SEQUENCE [LARGE SCALE GENOMIC DNA]</scope>
    <source>
        <strain evidence="2">OBR1</strain>
    </source>
</reference>
<evidence type="ECO:0000313" key="1">
    <source>
        <dbReference type="EMBL" id="CPR14515.1"/>
    </source>
</evidence>